<dbReference type="AlphaFoldDB" id="A0AAD6SR81"/>
<organism evidence="1 2">
    <name type="scientific">Mycena alexandri</name>
    <dbReference type="NCBI Taxonomy" id="1745969"/>
    <lineage>
        <taxon>Eukaryota</taxon>
        <taxon>Fungi</taxon>
        <taxon>Dikarya</taxon>
        <taxon>Basidiomycota</taxon>
        <taxon>Agaricomycotina</taxon>
        <taxon>Agaricomycetes</taxon>
        <taxon>Agaricomycetidae</taxon>
        <taxon>Agaricales</taxon>
        <taxon>Marasmiineae</taxon>
        <taxon>Mycenaceae</taxon>
        <taxon>Mycena</taxon>
    </lineage>
</organism>
<reference evidence="1" key="1">
    <citation type="submission" date="2023-03" db="EMBL/GenBank/DDBJ databases">
        <title>Massive genome expansion in bonnet fungi (Mycena s.s.) driven by repeated elements and novel gene families across ecological guilds.</title>
        <authorList>
            <consortium name="Lawrence Berkeley National Laboratory"/>
            <person name="Harder C.B."/>
            <person name="Miyauchi S."/>
            <person name="Viragh M."/>
            <person name="Kuo A."/>
            <person name="Thoen E."/>
            <person name="Andreopoulos B."/>
            <person name="Lu D."/>
            <person name="Skrede I."/>
            <person name="Drula E."/>
            <person name="Henrissat B."/>
            <person name="Morin E."/>
            <person name="Kohler A."/>
            <person name="Barry K."/>
            <person name="LaButti K."/>
            <person name="Morin E."/>
            <person name="Salamov A."/>
            <person name="Lipzen A."/>
            <person name="Mereny Z."/>
            <person name="Hegedus B."/>
            <person name="Baldrian P."/>
            <person name="Stursova M."/>
            <person name="Weitz H."/>
            <person name="Taylor A."/>
            <person name="Grigoriev I.V."/>
            <person name="Nagy L.G."/>
            <person name="Martin F."/>
            <person name="Kauserud H."/>
        </authorList>
    </citation>
    <scope>NUCLEOTIDE SEQUENCE</scope>
    <source>
        <strain evidence="1">CBHHK200</strain>
    </source>
</reference>
<proteinExistence type="predicted"/>
<evidence type="ECO:0000313" key="2">
    <source>
        <dbReference type="Proteomes" id="UP001218188"/>
    </source>
</evidence>
<evidence type="ECO:0000313" key="1">
    <source>
        <dbReference type="EMBL" id="KAJ7032554.1"/>
    </source>
</evidence>
<name>A0AAD6SR81_9AGAR</name>
<protein>
    <submittedName>
        <fullName evidence="1">Uncharacterized protein</fullName>
    </submittedName>
</protein>
<accession>A0AAD6SR81</accession>
<keyword evidence="2" id="KW-1185">Reference proteome</keyword>
<sequence length="201" mass="22369">MWGGGASGYVRLKTEGVKRCKPERTKLRVVVYSHVRQTRALEVPSMWSDCNAEEQARGRTRWLGIIIISRVTSLQLSSHVKSLFNLKPRRRELNAGKAAIENVIVGCTVEYNRMVTSLSSPGIRVDGVGRAEARCSGEKSAGLMSGEAPATISAGLKEKWESGHRRRQLTFSHQQNMDVLLDAGFRVEEEMHFLQASDVVD</sequence>
<dbReference type="Proteomes" id="UP001218188">
    <property type="component" value="Unassembled WGS sequence"/>
</dbReference>
<gene>
    <name evidence="1" type="ORF">C8F04DRAFT_1235325</name>
</gene>
<dbReference type="EMBL" id="JARJCM010000072">
    <property type="protein sequence ID" value="KAJ7032554.1"/>
    <property type="molecule type" value="Genomic_DNA"/>
</dbReference>
<comment type="caution">
    <text evidence="1">The sequence shown here is derived from an EMBL/GenBank/DDBJ whole genome shotgun (WGS) entry which is preliminary data.</text>
</comment>